<evidence type="ECO:0000259" key="2">
    <source>
        <dbReference type="Pfam" id="PF13472"/>
    </source>
</evidence>
<keyword evidence="4" id="KW-1185">Reference proteome</keyword>
<dbReference type="Proteomes" id="UP001497392">
    <property type="component" value="Unassembled WGS sequence"/>
</dbReference>
<dbReference type="PANTHER" id="PTHR34407">
    <property type="entry name" value="EXPRESSED PROTEIN"/>
    <property type="match status" value="1"/>
</dbReference>
<proteinExistence type="predicted"/>
<evidence type="ECO:0000313" key="4">
    <source>
        <dbReference type="Proteomes" id="UP001497392"/>
    </source>
</evidence>
<reference evidence="3 4" key="1">
    <citation type="submission" date="2024-06" db="EMBL/GenBank/DDBJ databases">
        <authorList>
            <person name="Kraege A."/>
            <person name="Thomma B."/>
        </authorList>
    </citation>
    <scope>NUCLEOTIDE SEQUENCE [LARGE SCALE GENOMIC DNA]</scope>
</reference>
<dbReference type="PANTHER" id="PTHR34407:SF1">
    <property type="entry name" value="SGNH HYDROLASE-TYPE ESTERASE DOMAIN-CONTAINING PROTEIN"/>
    <property type="match status" value="1"/>
</dbReference>
<dbReference type="CDD" id="cd00229">
    <property type="entry name" value="SGNH_hydrolase"/>
    <property type="match status" value="1"/>
</dbReference>
<dbReference type="Pfam" id="PF13472">
    <property type="entry name" value="Lipase_GDSL_2"/>
    <property type="match status" value="1"/>
</dbReference>
<keyword evidence="1" id="KW-1133">Transmembrane helix</keyword>
<dbReference type="InterPro" id="IPR013830">
    <property type="entry name" value="SGNH_hydro"/>
</dbReference>
<keyword evidence="1" id="KW-0472">Membrane</keyword>
<dbReference type="EMBL" id="CAXHTA020000005">
    <property type="protein sequence ID" value="CAL5221891.1"/>
    <property type="molecule type" value="Genomic_DNA"/>
</dbReference>
<keyword evidence="1" id="KW-0812">Transmembrane</keyword>
<evidence type="ECO:0000313" key="3">
    <source>
        <dbReference type="EMBL" id="CAL5221891.1"/>
    </source>
</evidence>
<feature type="domain" description="SGNH hydrolase-type esterase" evidence="2">
    <location>
        <begin position="32"/>
        <end position="176"/>
    </location>
</feature>
<gene>
    <name evidence="3" type="primary">g4156</name>
    <name evidence="3" type="ORF">VP750_LOCUS3550</name>
</gene>
<comment type="caution">
    <text evidence="3">The sequence shown here is derived from an EMBL/GenBank/DDBJ whole genome shotgun (WGS) entry which is preliminary data.</text>
</comment>
<feature type="transmembrane region" description="Helical" evidence="1">
    <location>
        <begin position="474"/>
        <end position="494"/>
    </location>
</feature>
<protein>
    <submittedName>
        <fullName evidence="3">G4156 protein</fullName>
    </submittedName>
</protein>
<accession>A0ABP1FR74</accession>
<dbReference type="Gene3D" id="3.40.50.1110">
    <property type="entry name" value="SGNH hydrolase"/>
    <property type="match status" value="1"/>
</dbReference>
<evidence type="ECO:0000256" key="1">
    <source>
        <dbReference type="SAM" id="Phobius"/>
    </source>
</evidence>
<dbReference type="SUPFAM" id="SSF52266">
    <property type="entry name" value="SGNH hydrolase"/>
    <property type="match status" value="1"/>
</dbReference>
<name>A0ABP1FR74_9CHLO</name>
<sequence length="529" mass="59467">MLAQGLSNIGDSRRMERFLQKLLNGDAVTMVALGGSITAGQGVTMARDNYVERLYRWVQATFPNDQHRLLNKGLPGTTSAYVSPCALQIVPPDADFVLLEFTFNDAERASPVQAADDPTRRGFERLIRKMLNLQKRPAVAYFHVWTPRRLGTHFYESPENVIEMVPEYYGLPSISMRNALYHMVANLTVPAEWLWRSDINHANCVGHRYMADLIIGYLQNVALHVIDHMRVTELLHEEAVHEALHMPMFDDNWENHASRCQMDFEFKSLVSEDKGWQWVNEGKSPDRPKWGLVSETEGDSLAVQVPMDGFGTREGEEADDSPLTLAVSCLMSYERTGAVKLECEEGCTCKPREYSLRHWNHVSLVYWKPLLNVKLWDGTNACVVRVTNPERNSTERKLKVTGVLATRETFMVSIYDYNKDAEEAERAEEEAAAPTEMSPAASSASAAIKRNLSGGVTVTSRPCQSAASQIQRAAMQWALPAWGLVAALLLALVWDRRRHLHALPQLGDISLARSWRGSLGGSKMPVLRQ</sequence>
<organism evidence="3 4">
    <name type="scientific">Coccomyxa viridis</name>
    <dbReference type="NCBI Taxonomy" id="1274662"/>
    <lineage>
        <taxon>Eukaryota</taxon>
        <taxon>Viridiplantae</taxon>
        <taxon>Chlorophyta</taxon>
        <taxon>core chlorophytes</taxon>
        <taxon>Trebouxiophyceae</taxon>
        <taxon>Trebouxiophyceae incertae sedis</taxon>
        <taxon>Coccomyxaceae</taxon>
        <taxon>Coccomyxa</taxon>
    </lineage>
</organism>
<dbReference type="InterPro" id="IPR036514">
    <property type="entry name" value="SGNH_hydro_sf"/>
</dbReference>